<evidence type="ECO:0000313" key="2">
    <source>
        <dbReference type="Proteomes" id="UP000217549"/>
    </source>
</evidence>
<gene>
    <name evidence="1" type="ORF">EHLA_2071</name>
</gene>
<dbReference type="RefSeq" id="WP_096240708.1">
    <property type="nucleotide sequence ID" value="NZ_LT907978.1"/>
</dbReference>
<dbReference type="AlphaFoldDB" id="A0A285PT14"/>
<organism evidence="1 2">
    <name type="scientific">Anaerobutyricum hallii</name>
    <dbReference type="NCBI Taxonomy" id="39488"/>
    <lineage>
        <taxon>Bacteria</taxon>
        <taxon>Bacillati</taxon>
        <taxon>Bacillota</taxon>
        <taxon>Clostridia</taxon>
        <taxon>Lachnospirales</taxon>
        <taxon>Lachnospiraceae</taxon>
        <taxon>Anaerobutyricum</taxon>
    </lineage>
</organism>
<dbReference type="KEGG" id="ehl:EHLA_2071"/>
<accession>A0A285PT14</accession>
<dbReference type="Proteomes" id="UP000217549">
    <property type="component" value="Chromosome I"/>
</dbReference>
<proteinExistence type="predicted"/>
<reference evidence="2" key="1">
    <citation type="submission" date="2017-09" db="EMBL/GenBank/DDBJ databases">
        <authorList>
            <person name="Shetty A S."/>
        </authorList>
    </citation>
    <scope>NUCLEOTIDE SEQUENCE [LARGE SCALE GENOMIC DNA]</scope>
</reference>
<dbReference type="EMBL" id="LT907978">
    <property type="protein sequence ID" value="SOB72704.1"/>
    <property type="molecule type" value="Genomic_DNA"/>
</dbReference>
<evidence type="ECO:0000313" key="1">
    <source>
        <dbReference type="EMBL" id="SOB72704.1"/>
    </source>
</evidence>
<protein>
    <submittedName>
        <fullName evidence="1">Uncharacterized protein</fullName>
    </submittedName>
</protein>
<keyword evidence="2" id="KW-1185">Reference proteome</keyword>
<name>A0A285PT14_9FIRM</name>
<sequence length="81" mass="9357">MRKIPKLMNEYQFEQFMQPVLKEIYLMQSAGVSPMEQTAYLARCVFGAQTGREDEEVVFTTSQLKRIFFLAGEDTVKKRAG</sequence>